<evidence type="ECO:0000313" key="2">
    <source>
        <dbReference type="EMBL" id="TNM66477.1"/>
    </source>
</evidence>
<evidence type="ECO:0000313" key="3">
    <source>
        <dbReference type="Proteomes" id="UP000311605"/>
    </source>
</evidence>
<reference evidence="2 3" key="1">
    <citation type="submission" date="2019-06" db="EMBL/GenBank/DDBJ databases">
        <title>The draft genome of Rhizobium smilacinae PTYR-5.</title>
        <authorList>
            <person name="Liu L."/>
            <person name="Li L."/>
            <person name="Zhang X."/>
        </authorList>
    </citation>
    <scope>NUCLEOTIDE SEQUENCE [LARGE SCALE GENOMIC DNA]</scope>
    <source>
        <strain evidence="2 3">PTYR-5</strain>
    </source>
</reference>
<proteinExistence type="predicted"/>
<feature type="compositionally biased region" description="Low complexity" evidence="1">
    <location>
        <begin position="670"/>
        <end position="684"/>
    </location>
</feature>
<gene>
    <name evidence="2" type="ORF">FHP24_09845</name>
</gene>
<protein>
    <recommendedName>
        <fullName evidence="4">Phage tail lysozyme domain-containing protein</fullName>
    </recommendedName>
</protein>
<dbReference type="Proteomes" id="UP000311605">
    <property type="component" value="Unassembled WGS sequence"/>
</dbReference>
<feature type="compositionally biased region" description="Polar residues" evidence="1">
    <location>
        <begin position="96"/>
        <end position="109"/>
    </location>
</feature>
<dbReference type="OrthoDB" id="7330655at2"/>
<comment type="caution">
    <text evidence="2">The sequence shown here is derived from an EMBL/GenBank/DDBJ whole genome shotgun (WGS) entry which is preliminary data.</text>
</comment>
<keyword evidence="3" id="KW-1185">Reference proteome</keyword>
<dbReference type="EMBL" id="VDMN01000001">
    <property type="protein sequence ID" value="TNM66477.1"/>
    <property type="molecule type" value="Genomic_DNA"/>
</dbReference>
<name>A0A5C4XTF5_9HYPH</name>
<sequence length="700" mass="72580">MVSFIFGGDTQETPESIKRKRAIAQALLRGSTRQPESVGEAIGQGLSGLGDALIYRQLNGDADKAEKAGKASLEADRASFYGDGATLPSPGAAAELSSTSPAADVSSNGDTFRPFIDEVKSGGLSNPYALAAVASTGRAESGWSPANAARTWDDPSESGKPGRAGGIMSWRGPRYDALAAAGDLSPQGQARFFLKENLQLIEKLQAAKSVEEAQSLMNSAWAFAGHDRPGGESARRLGYAKGYLPQFQGSGTQVASLDPSAGMPTVAGAIALQSGQPLQLPYRDPTVSAPNYRPSTPVAEALAGSAQAPQAARSPSPVAAALAGNAAPAAPLPSETQVASGAAVPRGGLVAQALAGERYYPPAPTAPGSSGPSVQQATRLLNNPYATEADRAMAMDAIERDRKTRDPVYQMQLRKGQLDLEATESGSWSKLDDGRLFNQRTGEVRNAPTAPGAAPSDLGLNPQYGTDANGNPVLLQLGKNGQVVQSKMPDGVTLAKEPIKLDAGTHFVLLDPITRQPVGQIPKENFKEASEKAAGTESGKSGIQEAAAAPQAIADADYSISLIDEMLTHPGRATATGMSSIIDPRNYIAGTDATDFNTRKRQLEGRAFLQAFNSLRGGGQITEVEGKKATEAITRLNAAQSDDAFVGALTELKGILEVGRDRFRQKAAGARSAAPAAGAVTAPAMPDVSAPGTFDPLGLR</sequence>
<dbReference type="AlphaFoldDB" id="A0A5C4XTF5"/>
<dbReference type="RefSeq" id="WP_139675870.1">
    <property type="nucleotide sequence ID" value="NZ_VDMN01000001.1"/>
</dbReference>
<feature type="region of interest" description="Disordered" evidence="1">
    <location>
        <begin position="670"/>
        <end position="700"/>
    </location>
</feature>
<evidence type="ECO:0008006" key="4">
    <source>
        <dbReference type="Google" id="ProtNLM"/>
    </source>
</evidence>
<accession>A0A5C4XTF5</accession>
<feature type="region of interest" description="Disordered" evidence="1">
    <location>
        <begin position="142"/>
        <end position="162"/>
    </location>
</feature>
<feature type="region of interest" description="Disordered" evidence="1">
    <location>
        <begin position="84"/>
        <end position="109"/>
    </location>
</feature>
<evidence type="ECO:0000256" key="1">
    <source>
        <dbReference type="SAM" id="MobiDB-lite"/>
    </source>
</evidence>
<organism evidence="2 3">
    <name type="scientific">Aliirhizobium smilacinae</name>
    <dbReference type="NCBI Taxonomy" id="1395944"/>
    <lineage>
        <taxon>Bacteria</taxon>
        <taxon>Pseudomonadati</taxon>
        <taxon>Pseudomonadota</taxon>
        <taxon>Alphaproteobacteria</taxon>
        <taxon>Hyphomicrobiales</taxon>
        <taxon>Rhizobiaceae</taxon>
        <taxon>Aliirhizobium</taxon>
    </lineage>
</organism>